<keyword evidence="7 9" id="KW-0520">NAD</keyword>
<comment type="similarity">
    <text evidence="4 9">Belongs to the NAD(P)-dependent epimerase/dehydratase family.</text>
</comment>
<evidence type="ECO:0000256" key="4">
    <source>
        <dbReference type="ARBA" id="ARBA00007637"/>
    </source>
</evidence>
<dbReference type="GO" id="GO:0005829">
    <property type="term" value="C:cytosol"/>
    <property type="evidence" value="ECO:0007669"/>
    <property type="project" value="TreeGrafter"/>
</dbReference>
<dbReference type="Gene3D" id="3.40.50.720">
    <property type="entry name" value="NAD(P)-binding Rossmann-like Domain"/>
    <property type="match status" value="1"/>
</dbReference>
<protein>
    <recommendedName>
        <fullName evidence="6 9">UDP-glucose 4-epimerase</fullName>
        <ecNumber evidence="5 9">5.1.3.2</ecNumber>
    </recommendedName>
</protein>
<dbReference type="Gene3D" id="3.90.25.10">
    <property type="entry name" value="UDP-galactose 4-epimerase, domain 1"/>
    <property type="match status" value="1"/>
</dbReference>
<dbReference type="PANTHER" id="PTHR43725:SF47">
    <property type="entry name" value="UDP-GLUCOSE 4-EPIMERASE"/>
    <property type="match status" value="1"/>
</dbReference>
<comment type="pathway">
    <text evidence="3 9">Carbohydrate metabolism; galactose metabolism.</text>
</comment>
<keyword evidence="9" id="KW-0119">Carbohydrate metabolism</keyword>
<dbReference type="PRINTS" id="PR01713">
    <property type="entry name" value="NUCEPIMERASE"/>
</dbReference>
<dbReference type="InterPro" id="IPR016040">
    <property type="entry name" value="NAD(P)-bd_dom"/>
</dbReference>
<accession>A0A6B9XT75</accession>
<evidence type="ECO:0000256" key="6">
    <source>
        <dbReference type="ARBA" id="ARBA00018569"/>
    </source>
</evidence>
<reference evidence="11" key="1">
    <citation type="submission" date="2019-03" db="EMBL/GenBank/DDBJ databases">
        <title>Genetic characterization of the O-antigen and development of a molecular serotyping scheme for Enterobacter cloacae.</title>
        <authorList>
            <person name="Li Y."/>
            <person name="Huang J."/>
            <person name="Wang X."/>
            <person name="Xu C."/>
            <person name="Han T."/>
            <person name="Guo X."/>
        </authorList>
    </citation>
    <scope>NUCLEOTIDE SEQUENCE</scope>
    <source>
        <strain evidence="11">NCTC 11591</strain>
    </source>
</reference>
<evidence type="ECO:0000256" key="9">
    <source>
        <dbReference type="RuleBase" id="RU366046"/>
    </source>
</evidence>
<evidence type="ECO:0000259" key="10">
    <source>
        <dbReference type="Pfam" id="PF16363"/>
    </source>
</evidence>
<sequence length="337" mass="37307">MNVLVTGGAGYIGSHTVIRLVEQKHNVTIIDNLSNSSFEALRRVEKITDSKISFHNIDIRDTDAVRKIIINSEAEVVIHFAGLKSVSESIRDPLLYYSNNVEGTLSLVRAMKNTSAKKLIFSSSATVYGEPKVIPLSESCAIGNTTNPYGTSKLMAEMILSDLCRSKYGLEVISLRYFNPVGAHSSGLIGEDPNAIPNNLVPYLTNVAIGKLDALHIFGTDYPTHDGTGIRDFIHVMDLAEGHLAAVNTLPKMDTYTAYNLGTGKGYSVLELVETFERVTNKRVKKIFAPRRKGDVAECWSDSRLALKELGWSAKYSLEDMLEDSWRWQVNNPNGYK</sequence>
<dbReference type="UniPathway" id="UPA00214"/>
<dbReference type="EC" id="5.1.3.2" evidence="5 9"/>
<dbReference type="PANTHER" id="PTHR43725">
    <property type="entry name" value="UDP-GLUCOSE 4-EPIMERASE"/>
    <property type="match status" value="1"/>
</dbReference>
<dbReference type="GO" id="GO:0006012">
    <property type="term" value="P:galactose metabolic process"/>
    <property type="evidence" value="ECO:0007669"/>
    <property type="project" value="UniProtKB-UniPathway"/>
</dbReference>
<dbReference type="Pfam" id="PF16363">
    <property type="entry name" value="GDP_Man_Dehyd"/>
    <property type="match status" value="1"/>
</dbReference>
<comment type="catalytic activity">
    <reaction evidence="1 9">
        <text>UDP-alpha-D-glucose = UDP-alpha-D-galactose</text>
        <dbReference type="Rhea" id="RHEA:22168"/>
        <dbReference type="ChEBI" id="CHEBI:58885"/>
        <dbReference type="ChEBI" id="CHEBI:66914"/>
        <dbReference type="EC" id="5.1.3.2"/>
    </reaction>
</comment>
<dbReference type="CDD" id="cd05247">
    <property type="entry name" value="UDP_G4E_1_SDR_e"/>
    <property type="match status" value="1"/>
</dbReference>
<evidence type="ECO:0000256" key="5">
    <source>
        <dbReference type="ARBA" id="ARBA00013189"/>
    </source>
</evidence>
<evidence type="ECO:0000256" key="2">
    <source>
        <dbReference type="ARBA" id="ARBA00001911"/>
    </source>
</evidence>
<evidence type="ECO:0000256" key="3">
    <source>
        <dbReference type="ARBA" id="ARBA00004947"/>
    </source>
</evidence>
<dbReference type="NCBIfam" id="NF007956">
    <property type="entry name" value="PRK10675.1"/>
    <property type="match status" value="1"/>
</dbReference>
<comment type="cofactor">
    <cofactor evidence="2 9">
        <name>NAD(+)</name>
        <dbReference type="ChEBI" id="CHEBI:57540"/>
    </cofactor>
</comment>
<dbReference type="InterPro" id="IPR036291">
    <property type="entry name" value="NAD(P)-bd_dom_sf"/>
</dbReference>
<feature type="domain" description="NAD(P)-binding" evidence="10">
    <location>
        <begin position="4"/>
        <end position="324"/>
    </location>
</feature>
<dbReference type="EMBL" id="MK595734">
    <property type="protein sequence ID" value="QHR93322.1"/>
    <property type="molecule type" value="Genomic_DNA"/>
</dbReference>
<evidence type="ECO:0000256" key="7">
    <source>
        <dbReference type="ARBA" id="ARBA00023027"/>
    </source>
</evidence>
<proteinExistence type="inferred from homology"/>
<dbReference type="GO" id="GO:0003978">
    <property type="term" value="F:UDP-glucose 4-epimerase activity"/>
    <property type="evidence" value="ECO:0007669"/>
    <property type="project" value="UniProtKB-UniRule"/>
</dbReference>
<dbReference type="SUPFAM" id="SSF51735">
    <property type="entry name" value="NAD(P)-binding Rossmann-fold domains"/>
    <property type="match status" value="1"/>
</dbReference>
<evidence type="ECO:0000313" key="11">
    <source>
        <dbReference type="EMBL" id="QHR93322.1"/>
    </source>
</evidence>
<dbReference type="NCBIfam" id="TIGR01179">
    <property type="entry name" value="galE"/>
    <property type="match status" value="1"/>
</dbReference>
<dbReference type="AlphaFoldDB" id="A0A6B9XT75"/>
<comment type="subunit">
    <text evidence="9">Homodimer.</text>
</comment>
<organism evidence="11">
    <name type="scientific">Enterobacter cloacae</name>
    <dbReference type="NCBI Taxonomy" id="550"/>
    <lineage>
        <taxon>Bacteria</taxon>
        <taxon>Pseudomonadati</taxon>
        <taxon>Pseudomonadota</taxon>
        <taxon>Gammaproteobacteria</taxon>
        <taxon>Enterobacterales</taxon>
        <taxon>Enterobacteriaceae</taxon>
        <taxon>Enterobacter</taxon>
        <taxon>Enterobacter cloacae complex</taxon>
    </lineage>
</organism>
<dbReference type="InterPro" id="IPR005886">
    <property type="entry name" value="UDP_G4E"/>
</dbReference>
<name>A0A6B9XT75_ENTCL</name>
<evidence type="ECO:0000256" key="8">
    <source>
        <dbReference type="ARBA" id="ARBA00023235"/>
    </source>
</evidence>
<keyword evidence="8 9" id="KW-0413">Isomerase</keyword>
<gene>
    <name evidence="11" type="primary">galE</name>
</gene>
<evidence type="ECO:0000256" key="1">
    <source>
        <dbReference type="ARBA" id="ARBA00000083"/>
    </source>
</evidence>